<evidence type="ECO:0000313" key="2">
    <source>
        <dbReference type="EMBL" id="GEQ12529.1"/>
    </source>
</evidence>
<comment type="caution">
    <text evidence="2">The sequence shown here is derived from an EMBL/GenBank/DDBJ whole genome shotgun (WGS) entry which is preliminary data.</text>
</comment>
<gene>
    <name evidence="2" type="ORF">KLO01_05760</name>
</gene>
<organism evidence="2 3">
    <name type="scientific">Knoellia locipacati</name>
    <dbReference type="NCBI Taxonomy" id="882824"/>
    <lineage>
        <taxon>Bacteria</taxon>
        <taxon>Bacillati</taxon>
        <taxon>Actinomycetota</taxon>
        <taxon>Actinomycetes</taxon>
        <taxon>Micrococcales</taxon>
        <taxon>Intrasporangiaceae</taxon>
        <taxon>Knoellia</taxon>
    </lineage>
</organism>
<reference evidence="2 3" key="1">
    <citation type="submission" date="2019-07" db="EMBL/GenBank/DDBJ databases">
        <title>Whole genome shotgun sequence of Knoellia locipacati NBRC 109775.</title>
        <authorList>
            <person name="Hosoyama A."/>
            <person name="Uohara A."/>
            <person name="Ohji S."/>
            <person name="Ichikawa N."/>
        </authorList>
    </citation>
    <scope>NUCLEOTIDE SEQUENCE [LARGE SCALE GENOMIC DNA]</scope>
    <source>
        <strain evidence="2 3">NBRC 109775</strain>
    </source>
</reference>
<protein>
    <submittedName>
        <fullName evidence="2">Uncharacterized protein</fullName>
    </submittedName>
</protein>
<evidence type="ECO:0000313" key="3">
    <source>
        <dbReference type="Proteomes" id="UP000321793"/>
    </source>
</evidence>
<keyword evidence="3" id="KW-1185">Reference proteome</keyword>
<evidence type="ECO:0000256" key="1">
    <source>
        <dbReference type="SAM" id="MobiDB-lite"/>
    </source>
</evidence>
<dbReference type="Proteomes" id="UP000321793">
    <property type="component" value="Unassembled WGS sequence"/>
</dbReference>
<dbReference type="EMBL" id="BKBA01000003">
    <property type="protein sequence ID" value="GEQ12529.1"/>
    <property type="molecule type" value="Genomic_DNA"/>
</dbReference>
<dbReference type="AlphaFoldDB" id="A0A512SX83"/>
<accession>A0A512SX83</accession>
<sequence length="70" mass="7668">MTTVSLTEIHSSGARDPATDVACVRVVVVLRERARGLNLCLVQRAPDPCCANNKDNNAGAQKHVRRERRA</sequence>
<feature type="region of interest" description="Disordered" evidence="1">
    <location>
        <begin position="51"/>
        <end position="70"/>
    </location>
</feature>
<proteinExistence type="predicted"/>
<name>A0A512SX83_9MICO</name>